<keyword evidence="2" id="KW-1185">Reference proteome</keyword>
<organism evidence="1 2">
    <name type="scientific">Nibea albiflora</name>
    <name type="common">Yellow drum</name>
    <name type="synonym">Corvina albiflora</name>
    <dbReference type="NCBI Taxonomy" id="240163"/>
    <lineage>
        <taxon>Eukaryota</taxon>
        <taxon>Metazoa</taxon>
        <taxon>Chordata</taxon>
        <taxon>Craniata</taxon>
        <taxon>Vertebrata</taxon>
        <taxon>Euteleostomi</taxon>
        <taxon>Actinopterygii</taxon>
        <taxon>Neopterygii</taxon>
        <taxon>Teleostei</taxon>
        <taxon>Neoteleostei</taxon>
        <taxon>Acanthomorphata</taxon>
        <taxon>Eupercaria</taxon>
        <taxon>Sciaenidae</taxon>
        <taxon>Nibea</taxon>
    </lineage>
</organism>
<protein>
    <submittedName>
        <fullName evidence="1">Butyrophilin subfamily 2 member A2</fullName>
    </submittedName>
</protein>
<dbReference type="Proteomes" id="UP000805704">
    <property type="component" value="Chromosome 2"/>
</dbReference>
<dbReference type="EMBL" id="CM024790">
    <property type="protein sequence ID" value="KAG8007537.1"/>
    <property type="molecule type" value="Genomic_DNA"/>
</dbReference>
<evidence type="ECO:0000313" key="1">
    <source>
        <dbReference type="EMBL" id="KAG8007537.1"/>
    </source>
</evidence>
<reference evidence="1" key="1">
    <citation type="submission" date="2020-04" db="EMBL/GenBank/DDBJ databases">
        <title>A chromosome-scale assembly and high-density genetic map of the yellow drum (Nibea albiflora) genome.</title>
        <authorList>
            <person name="Xu D."/>
            <person name="Zhang W."/>
            <person name="Chen R."/>
            <person name="Tan P."/>
            <person name="Wang L."/>
            <person name="Song H."/>
            <person name="Tian L."/>
            <person name="Zhu Q."/>
            <person name="Wang B."/>
        </authorList>
    </citation>
    <scope>NUCLEOTIDE SEQUENCE</scope>
    <source>
        <strain evidence="1">ZJHYS-2018</strain>
    </source>
</reference>
<comment type="caution">
    <text evidence="1">The sequence shown here is derived from an EMBL/GenBank/DDBJ whole genome shotgun (WGS) entry which is preliminary data.</text>
</comment>
<name>A0ACB7EZ59_NIBAL</name>
<sequence length="152" mass="17609">MDMSDLGNLIFHIWNKMKDMVSYTTVILDPNTANPKQLLSDDMTSVRHGERHKLPKNPERIEMHPCVLSSGGFNSGTHSWAVEVKNNTFWDLGILQESVQRKEQILTGYWEICHFDGKYMAVSPPRRSKVLSVKKLERIRVHLDWNKGKLSF</sequence>
<gene>
    <name evidence="1" type="primary">BTN2A2.6</name>
    <name evidence="1" type="ORF">GBF38_013124</name>
</gene>
<evidence type="ECO:0000313" key="2">
    <source>
        <dbReference type="Proteomes" id="UP000805704"/>
    </source>
</evidence>
<proteinExistence type="predicted"/>
<accession>A0ACB7EZ59</accession>